<dbReference type="PANTHER" id="PTHR42085">
    <property type="entry name" value="F-BOX DOMAIN-CONTAINING PROTEIN"/>
    <property type="match status" value="1"/>
</dbReference>
<evidence type="ECO:0000313" key="3">
    <source>
        <dbReference type="Proteomes" id="UP001521785"/>
    </source>
</evidence>
<comment type="caution">
    <text evidence="2">The sequence shown here is derived from an EMBL/GenBank/DDBJ whole genome shotgun (WGS) entry which is preliminary data.</text>
</comment>
<feature type="region of interest" description="Disordered" evidence="1">
    <location>
        <begin position="57"/>
        <end position="98"/>
    </location>
</feature>
<dbReference type="PANTHER" id="PTHR42085:SF1">
    <property type="entry name" value="F-BOX DOMAIN-CONTAINING PROTEIN"/>
    <property type="match status" value="1"/>
</dbReference>
<evidence type="ECO:0000313" key="2">
    <source>
        <dbReference type="EMBL" id="KAL1598596.1"/>
    </source>
</evidence>
<dbReference type="InterPro" id="IPR038883">
    <property type="entry name" value="AN11006-like"/>
</dbReference>
<protein>
    <submittedName>
        <fullName evidence="2">Uncharacterized protein</fullName>
    </submittedName>
</protein>
<feature type="compositionally biased region" description="Basic residues" evidence="1">
    <location>
        <begin position="373"/>
        <end position="391"/>
    </location>
</feature>
<sequence>METPLLCRPSLCVCRAFITIWVKQPRSGLCCLPQPSARPTIISQSILSFTRKARGLPSTMASHSSTPRSRSRSSTSSDSSDTTMHDAPPVRPVRARPASHSSISPIVLSKSSDPTFSLLLALPRELRDKVYTFALVSQFPFWWPSQTTPKHNVALGLLSASRQVHDEAAPVLYSQNKFLFTNPSDCTMFRVVASPFSENMTSVYFRIREKDVKLWATYLGSKDPSRSMKYDLPKLRSLWIFLRCGMMGTPGVINGMVGGGGLPALLAAQAQAIHQALGTQLQQQVQINMQALQQAMHQAHAGAHPHLNANVNAPANGQPPMPFVQFAQNGLQNQNQNHNAAVPHPHGLQNNPPANPSPLAALAAQQQSQHPHNPPHQHHHHAHGHAHGHHQHGFFATFMRWEREMGLENLCLSLQETRPVEADIKIVCIVKLPRPELQRLVRVYADELSLDKNGDARTRFRRVHGVDVSLEVSGYDIGV</sequence>
<proteinExistence type="predicted"/>
<evidence type="ECO:0000256" key="1">
    <source>
        <dbReference type="SAM" id="MobiDB-lite"/>
    </source>
</evidence>
<feature type="compositionally biased region" description="Low complexity" evidence="1">
    <location>
        <begin position="62"/>
        <end position="82"/>
    </location>
</feature>
<organism evidence="2 3">
    <name type="scientific">Paraconiothyrium brasiliense</name>
    <dbReference type="NCBI Taxonomy" id="300254"/>
    <lineage>
        <taxon>Eukaryota</taxon>
        <taxon>Fungi</taxon>
        <taxon>Dikarya</taxon>
        <taxon>Ascomycota</taxon>
        <taxon>Pezizomycotina</taxon>
        <taxon>Dothideomycetes</taxon>
        <taxon>Pleosporomycetidae</taxon>
        <taxon>Pleosporales</taxon>
        <taxon>Massarineae</taxon>
        <taxon>Didymosphaeriaceae</taxon>
        <taxon>Paraconiothyrium</taxon>
    </lineage>
</organism>
<keyword evidence="3" id="KW-1185">Reference proteome</keyword>
<feature type="region of interest" description="Disordered" evidence="1">
    <location>
        <begin position="335"/>
        <end position="391"/>
    </location>
</feature>
<feature type="compositionally biased region" description="Low complexity" evidence="1">
    <location>
        <begin position="348"/>
        <end position="371"/>
    </location>
</feature>
<gene>
    <name evidence="2" type="ORF">SLS60_007736</name>
</gene>
<accession>A0ABR3R2E5</accession>
<dbReference type="Proteomes" id="UP001521785">
    <property type="component" value="Unassembled WGS sequence"/>
</dbReference>
<dbReference type="EMBL" id="JAKJXO020000011">
    <property type="protein sequence ID" value="KAL1598596.1"/>
    <property type="molecule type" value="Genomic_DNA"/>
</dbReference>
<reference evidence="2 3" key="1">
    <citation type="submission" date="2024-02" db="EMBL/GenBank/DDBJ databases">
        <title>De novo assembly and annotation of 12 fungi associated with fruit tree decline syndrome in Ontario, Canada.</title>
        <authorList>
            <person name="Sulman M."/>
            <person name="Ellouze W."/>
            <person name="Ilyukhin E."/>
        </authorList>
    </citation>
    <scope>NUCLEOTIDE SEQUENCE [LARGE SCALE GENOMIC DNA]</scope>
    <source>
        <strain evidence="2 3">M42-189</strain>
    </source>
</reference>
<name>A0ABR3R2E5_9PLEO</name>